<dbReference type="PROSITE" id="PS50110">
    <property type="entry name" value="RESPONSE_REGULATORY"/>
    <property type="match status" value="1"/>
</dbReference>
<dbReference type="SMART" id="SM00448">
    <property type="entry name" value="REC"/>
    <property type="match status" value="1"/>
</dbReference>
<evidence type="ECO:0000313" key="4">
    <source>
        <dbReference type="EMBL" id="MBI5248636.1"/>
    </source>
</evidence>
<dbReference type="AlphaFoldDB" id="A0A9D6V270"/>
<comment type="caution">
    <text evidence="4">The sequence shown here is derived from an EMBL/GenBank/DDBJ whole genome shotgun (WGS) entry which is preliminary data.</text>
</comment>
<keyword evidence="1 2" id="KW-0597">Phosphoprotein</keyword>
<dbReference type="PANTHER" id="PTHR44591">
    <property type="entry name" value="STRESS RESPONSE REGULATOR PROTEIN 1"/>
    <property type="match status" value="1"/>
</dbReference>
<dbReference type="InterPro" id="IPR050595">
    <property type="entry name" value="Bact_response_regulator"/>
</dbReference>
<dbReference type="GO" id="GO:0000160">
    <property type="term" value="P:phosphorelay signal transduction system"/>
    <property type="evidence" value="ECO:0007669"/>
    <property type="project" value="InterPro"/>
</dbReference>
<gene>
    <name evidence="4" type="ORF">HY912_04005</name>
</gene>
<protein>
    <submittedName>
        <fullName evidence="4">Response regulator</fullName>
    </submittedName>
</protein>
<evidence type="ECO:0000259" key="3">
    <source>
        <dbReference type="PROSITE" id="PS50110"/>
    </source>
</evidence>
<feature type="modified residue" description="4-aspartylphosphate" evidence="2">
    <location>
        <position position="58"/>
    </location>
</feature>
<evidence type="ECO:0000256" key="2">
    <source>
        <dbReference type="PROSITE-ProRule" id="PRU00169"/>
    </source>
</evidence>
<organism evidence="4 5">
    <name type="scientific">Desulfomonile tiedjei</name>
    <dbReference type="NCBI Taxonomy" id="2358"/>
    <lineage>
        <taxon>Bacteria</taxon>
        <taxon>Pseudomonadati</taxon>
        <taxon>Thermodesulfobacteriota</taxon>
        <taxon>Desulfomonilia</taxon>
        <taxon>Desulfomonilales</taxon>
        <taxon>Desulfomonilaceae</taxon>
        <taxon>Desulfomonile</taxon>
    </lineage>
</organism>
<name>A0A9D6V270_9BACT</name>
<dbReference type="Pfam" id="PF00072">
    <property type="entry name" value="Response_reg"/>
    <property type="match status" value="1"/>
</dbReference>
<dbReference type="Proteomes" id="UP000807825">
    <property type="component" value="Unassembled WGS sequence"/>
</dbReference>
<dbReference type="InterPro" id="IPR001789">
    <property type="entry name" value="Sig_transdc_resp-reg_receiver"/>
</dbReference>
<dbReference type="InterPro" id="IPR011006">
    <property type="entry name" value="CheY-like_superfamily"/>
</dbReference>
<feature type="domain" description="Response regulatory" evidence="3">
    <location>
        <begin position="9"/>
        <end position="95"/>
    </location>
</feature>
<evidence type="ECO:0000256" key="1">
    <source>
        <dbReference type="ARBA" id="ARBA00022553"/>
    </source>
</evidence>
<dbReference type="EMBL" id="JACRDE010000122">
    <property type="protein sequence ID" value="MBI5248636.1"/>
    <property type="molecule type" value="Genomic_DNA"/>
</dbReference>
<dbReference type="PANTHER" id="PTHR44591:SF3">
    <property type="entry name" value="RESPONSE REGULATORY DOMAIN-CONTAINING PROTEIN"/>
    <property type="match status" value="1"/>
</dbReference>
<evidence type="ECO:0000313" key="5">
    <source>
        <dbReference type="Proteomes" id="UP000807825"/>
    </source>
</evidence>
<accession>A0A9D6V270</accession>
<dbReference type="SUPFAM" id="SSF52172">
    <property type="entry name" value="CheY-like"/>
    <property type="match status" value="1"/>
</dbReference>
<dbReference type="Gene3D" id="3.40.50.2300">
    <property type="match status" value="1"/>
</dbReference>
<reference evidence="4" key="1">
    <citation type="submission" date="2020-07" db="EMBL/GenBank/DDBJ databases">
        <title>Huge and variable diversity of episymbiotic CPR bacteria and DPANN archaea in groundwater ecosystems.</title>
        <authorList>
            <person name="He C.Y."/>
            <person name="Keren R."/>
            <person name="Whittaker M."/>
            <person name="Farag I.F."/>
            <person name="Doudna J."/>
            <person name="Cate J.H.D."/>
            <person name="Banfield J.F."/>
        </authorList>
    </citation>
    <scope>NUCLEOTIDE SEQUENCE</scope>
    <source>
        <strain evidence="4">NC_groundwater_1664_Pr3_B-0.1um_52_9</strain>
    </source>
</reference>
<sequence length="95" mass="10388">MVVGGKKYKVLIVDDTPENIQVLMGTLKDQYAIVAAINGEKALKMAAAEPRPDLILLDIMMPGMDGFEVCRRLKADPKTRDVPVIFLSALDDTAN</sequence>
<proteinExistence type="predicted"/>